<dbReference type="PANTHER" id="PTHR34504:SF4">
    <property type="entry name" value="ANTITOXIN HICB"/>
    <property type="match status" value="1"/>
</dbReference>
<organism evidence="2 3">
    <name type="scientific">Massilia glaciei</name>
    <dbReference type="NCBI Taxonomy" id="1524097"/>
    <lineage>
        <taxon>Bacteria</taxon>
        <taxon>Pseudomonadati</taxon>
        <taxon>Pseudomonadota</taxon>
        <taxon>Betaproteobacteria</taxon>
        <taxon>Burkholderiales</taxon>
        <taxon>Oxalobacteraceae</taxon>
        <taxon>Telluria group</taxon>
        <taxon>Massilia</taxon>
    </lineage>
</organism>
<gene>
    <name evidence="2" type="ORF">C7C56_005545</name>
</gene>
<dbReference type="Proteomes" id="UP000241421">
    <property type="component" value="Unassembled WGS sequence"/>
</dbReference>
<evidence type="ECO:0000259" key="1">
    <source>
        <dbReference type="Pfam" id="PF15919"/>
    </source>
</evidence>
<dbReference type="Pfam" id="PF15919">
    <property type="entry name" value="HicB_lk_antitox"/>
    <property type="match status" value="1"/>
</dbReference>
<accession>A0A2U2I567</accession>
<reference evidence="2 3" key="1">
    <citation type="submission" date="2018-04" db="EMBL/GenBank/DDBJ databases">
        <title>Massilia violaceinigra sp. nov., a novel purple-pigmented bacterium isolated from Tianshan glacier, Xinjiang, China.</title>
        <authorList>
            <person name="Wang H."/>
        </authorList>
    </citation>
    <scope>NUCLEOTIDE SEQUENCE [LARGE SCALE GENOMIC DNA]</scope>
    <source>
        <strain evidence="2 3">B448-2</strain>
    </source>
</reference>
<comment type="caution">
    <text evidence="2">The sequence shown here is derived from an EMBL/GenBank/DDBJ whole genome shotgun (WGS) entry which is preliminary data.</text>
</comment>
<dbReference type="InterPro" id="IPR051404">
    <property type="entry name" value="TA_system_antitoxin"/>
</dbReference>
<keyword evidence="3" id="KW-1185">Reference proteome</keyword>
<dbReference type="InterPro" id="IPR031807">
    <property type="entry name" value="HicB-like"/>
</dbReference>
<dbReference type="SUPFAM" id="SSF143100">
    <property type="entry name" value="TTHA1013/TTHA0281-like"/>
    <property type="match status" value="1"/>
</dbReference>
<proteinExistence type="predicted"/>
<dbReference type="InterPro" id="IPR035069">
    <property type="entry name" value="TTHA1013/TTHA0281-like"/>
</dbReference>
<dbReference type="PANTHER" id="PTHR34504">
    <property type="entry name" value="ANTITOXIN HICB"/>
    <property type="match status" value="1"/>
</dbReference>
<dbReference type="AlphaFoldDB" id="A0A2U2I567"/>
<name>A0A2U2I567_9BURK</name>
<protein>
    <submittedName>
        <fullName evidence="2">Type II toxin-antitoxin system HicB family antitoxin</fullName>
    </submittedName>
</protein>
<dbReference type="OrthoDB" id="5772151at2"/>
<dbReference type="EMBL" id="PXWF02000072">
    <property type="protein sequence ID" value="PWF54745.1"/>
    <property type="molecule type" value="Genomic_DNA"/>
</dbReference>
<feature type="domain" description="HicB-like antitoxin of toxin-antitoxin system" evidence="1">
    <location>
        <begin position="4"/>
        <end position="63"/>
    </location>
</feature>
<sequence>MLSYPITLTPDSNGTFLVGFPDFPEANSVGDDEQEALINAVDALETALEIYFDERRPIPAPSKPMPGQHVVSLPALETAKVLLWNEMSARQVRKADLARMLNVHMPQIDRLFDLKHSSKIEFVEQAAKALGKSLVVSLV</sequence>
<evidence type="ECO:0000313" key="3">
    <source>
        <dbReference type="Proteomes" id="UP000241421"/>
    </source>
</evidence>
<dbReference type="Gene3D" id="3.30.160.250">
    <property type="match status" value="1"/>
</dbReference>
<evidence type="ECO:0000313" key="2">
    <source>
        <dbReference type="EMBL" id="PWF54745.1"/>
    </source>
</evidence>